<dbReference type="RefSeq" id="WP_203920733.1">
    <property type="nucleotide sequence ID" value="NZ_BONZ01000050.1"/>
</dbReference>
<dbReference type="GO" id="GO:0019262">
    <property type="term" value="P:N-acetylneuraminate catabolic process"/>
    <property type="evidence" value="ECO:0007669"/>
    <property type="project" value="UniProtKB-UniRule"/>
</dbReference>
<evidence type="ECO:0000256" key="5">
    <source>
        <dbReference type="ARBA" id="ARBA00023235"/>
    </source>
</evidence>
<dbReference type="PANTHER" id="PTHR36204:SF1">
    <property type="entry name" value="N-ACETYLMANNOSAMINE-6-PHOSPHATE 2-EPIMERASE-RELATED"/>
    <property type="match status" value="1"/>
</dbReference>
<reference evidence="8" key="1">
    <citation type="submission" date="2021-01" db="EMBL/GenBank/DDBJ databases">
        <title>Whole genome shotgun sequence of Rugosimonospora africana NBRC 104875.</title>
        <authorList>
            <person name="Komaki H."/>
            <person name="Tamura T."/>
        </authorList>
    </citation>
    <scope>NUCLEOTIDE SEQUENCE</scope>
    <source>
        <strain evidence="8">NBRC 104875</strain>
    </source>
</reference>
<evidence type="ECO:0000256" key="4">
    <source>
        <dbReference type="ARBA" id="ARBA00007439"/>
    </source>
</evidence>
<dbReference type="Proteomes" id="UP000642748">
    <property type="component" value="Unassembled WGS sequence"/>
</dbReference>
<evidence type="ECO:0000256" key="7">
    <source>
        <dbReference type="HAMAP-Rule" id="MF_01235"/>
    </source>
</evidence>
<dbReference type="Pfam" id="PF04131">
    <property type="entry name" value="NanE"/>
    <property type="match status" value="1"/>
</dbReference>
<dbReference type="PANTHER" id="PTHR36204">
    <property type="entry name" value="N-ACETYLMANNOSAMINE-6-PHOSPHATE 2-EPIMERASE-RELATED"/>
    <property type="match status" value="1"/>
</dbReference>
<dbReference type="NCBIfam" id="NF002231">
    <property type="entry name" value="PRK01130.1"/>
    <property type="match status" value="1"/>
</dbReference>
<name>A0A8J3QWM4_9ACTN</name>
<keyword evidence="5 7" id="KW-0413">Isomerase</keyword>
<dbReference type="GO" id="GO:0006053">
    <property type="term" value="P:N-acetylmannosamine catabolic process"/>
    <property type="evidence" value="ECO:0007669"/>
    <property type="project" value="TreeGrafter"/>
</dbReference>
<dbReference type="SUPFAM" id="SSF51366">
    <property type="entry name" value="Ribulose-phoshate binding barrel"/>
    <property type="match status" value="1"/>
</dbReference>
<dbReference type="HAMAP" id="MF_01235">
    <property type="entry name" value="ManNAc6P_epimer"/>
    <property type="match status" value="1"/>
</dbReference>
<dbReference type="InterPro" id="IPR007260">
    <property type="entry name" value="NanE"/>
</dbReference>
<keyword evidence="6 7" id="KW-0119">Carbohydrate metabolism</keyword>
<sequence length="232" mass="23622">MSSAIDAIASGLVVSCQAEQGHPLHGPQFMAAMARAAAAAGAVGIRAEGAEDVAAVRAATGLPVIGIRKIRYSGGQRLFITPTYADAEQVVAAGASIVATEGTARPRPDGQNLATLIRQIHDRLGVPVMADVDSVESGLYAHRAGADLLASTLSGYTTDRAAAPDGPDIDLVAALAAATPLPVVAEGRIWTPEHVSAALAAGAHAVVVGTAITNPLEITRRFVSALRTPTRK</sequence>
<dbReference type="GO" id="GO:0047465">
    <property type="term" value="F:N-acylglucosamine-6-phosphate 2-epimerase activity"/>
    <property type="evidence" value="ECO:0007669"/>
    <property type="project" value="UniProtKB-EC"/>
</dbReference>
<dbReference type="EC" id="5.1.3.9" evidence="7"/>
<dbReference type="InterPro" id="IPR013785">
    <property type="entry name" value="Aldolase_TIM"/>
</dbReference>
<dbReference type="GO" id="GO:0005829">
    <property type="term" value="C:cytosol"/>
    <property type="evidence" value="ECO:0007669"/>
    <property type="project" value="TreeGrafter"/>
</dbReference>
<accession>A0A8J3QWM4</accession>
<evidence type="ECO:0000256" key="2">
    <source>
        <dbReference type="ARBA" id="ARBA00002147"/>
    </source>
</evidence>
<organism evidence="8 9">
    <name type="scientific">Rugosimonospora africana</name>
    <dbReference type="NCBI Taxonomy" id="556532"/>
    <lineage>
        <taxon>Bacteria</taxon>
        <taxon>Bacillati</taxon>
        <taxon>Actinomycetota</taxon>
        <taxon>Actinomycetes</taxon>
        <taxon>Micromonosporales</taxon>
        <taxon>Micromonosporaceae</taxon>
        <taxon>Rugosimonospora</taxon>
    </lineage>
</organism>
<dbReference type="GO" id="GO:0005975">
    <property type="term" value="P:carbohydrate metabolic process"/>
    <property type="evidence" value="ECO:0007669"/>
    <property type="project" value="UniProtKB-UniRule"/>
</dbReference>
<dbReference type="UniPathway" id="UPA00629">
    <property type="reaction ID" value="UER00682"/>
</dbReference>
<comment type="function">
    <text evidence="2 7">Converts N-acetylmannosamine-6-phosphate (ManNAc-6-P) to N-acetylglucosamine-6-phosphate (GlcNAc-6-P).</text>
</comment>
<comment type="caution">
    <text evidence="8">The sequence shown here is derived from an EMBL/GenBank/DDBJ whole genome shotgun (WGS) entry which is preliminary data.</text>
</comment>
<comment type="pathway">
    <text evidence="3 7">Amino-sugar metabolism; N-acetylneuraminate degradation; D-fructose 6-phosphate from N-acetylneuraminate: step 3/5.</text>
</comment>
<proteinExistence type="inferred from homology"/>
<gene>
    <name evidence="7 8" type="primary">nanE</name>
    <name evidence="8" type="ORF">Raf01_53400</name>
</gene>
<comment type="similarity">
    <text evidence="4 7">Belongs to the NanE family.</text>
</comment>
<dbReference type="InterPro" id="IPR011060">
    <property type="entry name" value="RibuloseP-bd_barrel"/>
</dbReference>
<evidence type="ECO:0000313" key="8">
    <source>
        <dbReference type="EMBL" id="GIH17168.1"/>
    </source>
</evidence>
<evidence type="ECO:0000313" key="9">
    <source>
        <dbReference type="Proteomes" id="UP000642748"/>
    </source>
</evidence>
<comment type="catalytic activity">
    <reaction evidence="1 7">
        <text>an N-acyl-D-glucosamine 6-phosphate = an N-acyl-D-mannosamine 6-phosphate</text>
        <dbReference type="Rhea" id="RHEA:23932"/>
        <dbReference type="ChEBI" id="CHEBI:57599"/>
        <dbReference type="ChEBI" id="CHEBI:57666"/>
        <dbReference type="EC" id="5.1.3.9"/>
    </reaction>
</comment>
<evidence type="ECO:0000256" key="6">
    <source>
        <dbReference type="ARBA" id="ARBA00023277"/>
    </source>
</evidence>
<protein>
    <recommendedName>
        <fullName evidence="7">Putative N-acetylmannosamine-6-phosphate 2-epimerase</fullName>
        <ecNumber evidence="7">5.1.3.9</ecNumber>
    </recommendedName>
    <alternativeName>
        <fullName evidence="7">ManNAc-6-P epimerase</fullName>
    </alternativeName>
</protein>
<evidence type="ECO:0000256" key="1">
    <source>
        <dbReference type="ARBA" id="ARBA00000056"/>
    </source>
</evidence>
<dbReference type="Gene3D" id="3.20.20.70">
    <property type="entry name" value="Aldolase class I"/>
    <property type="match status" value="1"/>
</dbReference>
<evidence type="ECO:0000256" key="3">
    <source>
        <dbReference type="ARBA" id="ARBA00005081"/>
    </source>
</evidence>
<dbReference type="EMBL" id="BONZ01000050">
    <property type="protein sequence ID" value="GIH17168.1"/>
    <property type="molecule type" value="Genomic_DNA"/>
</dbReference>
<keyword evidence="9" id="KW-1185">Reference proteome</keyword>
<dbReference type="AlphaFoldDB" id="A0A8J3QWM4"/>